<dbReference type="Gene3D" id="1.25.40.10">
    <property type="entry name" value="Tetratricopeptide repeat domain"/>
    <property type="match status" value="2"/>
</dbReference>
<reference evidence="3" key="2">
    <citation type="journal article" date="2023" name="IMA Fungus">
        <title>Comparative genomic study of the Penicillium genus elucidates a diverse pangenome and 15 lateral gene transfer events.</title>
        <authorList>
            <person name="Petersen C."/>
            <person name="Sorensen T."/>
            <person name="Nielsen M.R."/>
            <person name="Sondergaard T.E."/>
            <person name="Sorensen J.L."/>
            <person name="Fitzpatrick D.A."/>
            <person name="Frisvad J.C."/>
            <person name="Nielsen K.L."/>
        </authorList>
    </citation>
    <scope>NUCLEOTIDE SEQUENCE</scope>
    <source>
        <strain evidence="3">IBT 29864</strain>
    </source>
</reference>
<dbReference type="GO" id="GO:0009116">
    <property type="term" value="P:nucleoside metabolic process"/>
    <property type="evidence" value="ECO:0007669"/>
    <property type="project" value="InterPro"/>
</dbReference>
<dbReference type="InterPro" id="IPR053137">
    <property type="entry name" value="NLR-like"/>
</dbReference>
<keyword evidence="4" id="KW-1185">Reference proteome</keyword>
<protein>
    <submittedName>
        <fullName evidence="3">Tetratricopeptide-like helical</fullName>
    </submittedName>
</protein>
<dbReference type="SMART" id="SM00028">
    <property type="entry name" value="TPR"/>
    <property type="match status" value="6"/>
</dbReference>
<dbReference type="InterPro" id="IPR011990">
    <property type="entry name" value="TPR-like_helical_dom_sf"/>
</dbReference>
<dbReference type="PRINTS" id="PR00381">
    <property type="entry name" value="KINESINLIGHT"/>
</dbReference>
<dbReference type="Gene3D" id="3.40.50.1580">
    <property type="entry name" value="Nucleoside phosphorylase domain"/>
    <property type="match status" value="1"/>
</dbReference>
<dbReference type="OrthoDB" id="5986190at2759"/>
<dbReference type="SUPFAM" id="SSF52540">
    <property type="entry name" value="P-loop containing nucleoside triphosphate hydrolases"/>
    <property type="match status" value="1"/>
</dbReference>
<dbReference type="InterPro" id="IPR027417">
    <property type="entry name" value="P-loop_NTPase"/>
</dbReference>
<feature type="domain" description="NACHT" evidence="2">
    <location>
        <begin position="356"/>
        <end position="503"/>
    </location>
</feature>
<dbReference type="InterPro" id="IPR019734">
    <property type="entry name" value="TPR_rpt"/>
</dbReference>
<dbReference type="GO" id="GO:0003824">
    <property type="term" value="F:catalytic activity"/>
    <property type="evidence" value="ECO:0007669"/>
    <property type="project" value="InterPro"/>
</dbReference>
<comment type="caution">
    <text evidence="3">The sequence shown here is derived from an EMBL/GenBank/DDBJ whole genome shotgun (WGS) entry which is preliminary data.</text>
</comment>
<dbReference type="RefSeq" id="XP_056556923.1">
    <property type="nucleotide sequence ID" value="XM_056698398.1"/>
</dbReference>
<dbReference type="Pfam" id="PF01048">
    <property type="entry name" value="PNP_UDP_1"/>
    <property type="match status" value="1"/>
</dbReference>
<organism evidence="3 4">
    <name type="scientific">Penicillium cataractarum</name>
    <dbReference type="NCBI Taxonomy" id="2100454"/>
    <lineage>
        <taxon>Eukaryota</taxon>
        <taxon>Fungi</taxon>
        <taxon>Dikarya</taxon>
        <taxon>Ascomycota</taxon>
        <taxon>Pezizomycotina</taxon>
        <taxon>Eurotiomycetes</taxon>
        <taxon>Eurotiomycetidae</taxon>
        <taxon>Eurotiales</taxon>
        <taxon>Aspergillaceae</taxon>
        <taxon>Penicillium</taxon>
    </lineage>
</organism>
<dbReference type="InterPro" id="IPR007111">
    <property type="entry name" value="NACHT_NTPase"/>
</dbReference>
<dbReference type="EMBL" id="JAPZBS010000004">
    <property type="protein sequence ID" value="KAJ5378060.1"/>
    <property type="molecule type" value="Genomic_DNA"/>
</dbReference>
<evidence type="ECO:0000259" key="1">
    <source>
        <dbReference type="Pfam" id="PF01048"/>
    </source>
</evidence>
<reference evidence="3" key="1">
    <citation type="submission" date="2022-11" db="EMBL/GenBank/DDBJ databases">
        <authorList>
            <person name="Petersen C."/>
        </authorList>
    </citation>
    <scope>NUCLEOTIDE SEQUENCE</scope>
    <source>
        <strain evidence="3">IBT 29864</strain>
    </source>
</reference>
<dbReference type="InterPro" id="IPR035994">
    <property type="entry name" value="Nucleoside_phosphorylase_sf"/>
</dbReference>
<dbReference type="Gene3D" id="3.40.50.300">
    <property type="entry name" value="P-loop containing nucleotide triphosphate hydrolases"/>
    <property type="match status" value="1"/>
</dbReference>
<sequence>MSFKHNDYTVAWICALPLEMKAAKLMLDKNHPGLSQSSHDHNAYTLGSVSGHNVVIACLPSGVYGTTSAAVVLAQMLPTFPAIRFGLMVGIGGGVPSKNVDIRLGDVVVSMPTAVSGGVIQYDYGKTIRNGCFERTGSLNKPPQYLLTAVSQVRSRLCVENIALEKTSSEILRNHETLQRQFSRPEKDWLFEAIYDHERNFADCSKCDPTNLVKRTTRETNEPMVHYGLIACGNRVMKSATARDAIAQELNILCFEMEAAGLMDQLPFLVIRGVCDYCDSHKNDDWQGYAALTAALYTKALLGVVPLHCSRQENQKTEAGHWKVPFARNPRFVGRQKEIEYLDNLIISATGQTKAAIHGLGGIGKTQIALELAYRVRERVPECSIFWIPCTSSESVEQAYLSIASILDIPGIEPAKAKEQVRAHLSQDSAGKWLLIFDNADDIEMWTRGNDAVPALKTFLPRSENGHILLTSRNRKLAVRVASPNVLSVPDMDESTAMQIFEKSQIQQGLLHNNHTTMALLEQLGFLPLAICQAAAYINENEITLSDYLALLKEQDTSAIELLSEKFEDDGRYDQTQNPVLITWLVSFQQIQQLDKLSAEYLSFMACINPRDIPQSILPPAPSAKRQVDALGLLSAYSFISEHAGKSSFSLHRLVHLATRNWMRANKIFDIWIRRATQQLDYVFPDNNYKNKGLWREYLSHALYLTNSREFKDIHIEHVEFTSRVGGSLELDGRYEEAKTLLIENLEVRQRALGPEHPNTLRSLNNLGSVLHYQGKYKEAEAIHRRALEGKEKALGLEHSDTLTSLNNLGSVLHDQGIYKEAEAIHRRVLEGREKALGLEHPDTLRSLNHLGLVLHDQGIYKEAEAIHRRVLEGREKALGLEHPDTLISLNNLGSVLRYQGKYKEAEAIHRRELKGCEKALGLEHPDRLTSLNNLGLVLRDQGKYKEAEAMHRRALEGYKKALGPEHPNSLISLNNLGLVLHDQGKYKEAEAIHRRALEGYKKALGPEHPDTRLSISNLADSQKSLAGFQDVLSLSSDEEAPSLALEKHKFRTPTQKFRECHPLFRSHWNDHTGSPRDDLSELD</sequence>
<name>A0A9W9SHF5_9EURO</name>
<dbReference type="Proteomes" id="UP001147782">
    <property type="component" value="Unassembled WGS sequence"/>
</dbReference>
<dbReference type="PANTHER" id="PTHR46082:SF11">
    <property type="entry name" value="AAA+ ATPASE DOMAIN-CONTAINING PROTEIN-RELATED"/>
    <property type="match status" value="1"/>
</dbReference>
<gene>
    <name evidence="3" type="ORF">N7496_005469</name>
</gene>
<evidence type="ECO:0000313" key="4">
    <source>
        <dbReference type="Proteomes" id="UP001147782"/>
    </source>
</evidence>
<dbReference type="GeneID" id="81437577"/>
<evidence type="ECO:0000259" key="2">
    <source>
        <dbReference type="Pfam" id="PF05729"/>
    </source>
</evidence>
<proteinExistence type="predicted"/>
<feature type="domain" description="Nucleoside phosphorylase" evidence="1">
    <location>
        <begin position="10"/>
        <end position="285"/>
    </location>
</feature>
<dbReference type="PANTHER" id="PTHR46082">
    <property type="entry name" value="ATP/GTP-BINDING PROTEIN-RELATED"/>
    <property type="match status" value="1"/>
</dbReference>
<dbReference type="SUPFAM" id="SSF53167">
    <property type="entry name" value="Purine and uridine phosphorylases"/>
    <property type="match status" value="1"/>
</dbReference>
<dbReference type="Pfam" id="PF05729">
    <property type="entry name" value="NACHT"/>
    <property type="match status" value="1"/>
</dbReference>
<evidence type="ECO:0000313" key="3">
    <source>
        <dbReference type="EMBL" id="KAJ5378060.1"/>
    </source>
</evidence>
<dbReference type="SUPFAM" id="SSF48452">
    <property type="entry name" value="TPR-like"/>
    <property type="match status" value="1"/>
</dbReference>
<dbReference type="Pfam" id="PF13424">
    <property type="entry name" value="TPR_12"/>
    <property type="match status" value="3"/>
</dbReference>
<dbReference type="InterPro" id="IPR000845">
    <property type="entry name" value="Nucleoside_phosphorylase_d"/>
</dbReference>
<dbReference type="Pfam" id="PF13374">
    <property type="entry name" value="TPR_10"/>
    <property type="match status" value="1"/>
</dbReference>
<dbReference type="AlphaFoldDB" id="A0A9W9SHF5"/>
<accession>A0A9W9SHF5</accession>